<accession>A0A0W1R6P3</accession>
<dbReference type="Proteomes" id="UP000054387">
    <property type="component" value="Unassembled WGS sequence"/>
</dbReference>
<organism evidence="1 2">
    <name type="scientific">Haloprofundus marisrubri</name>
    <dbReference type="NCBI Taxonomy" id="1514971"/>
    <lineage>
        <taxon>Archaea</taxon>
        <taxon>Methanobacteriati</taxon>
        <taxon>Methanobacteriota</taxon>
        <taxon>Stenosarchaea group</taxon>
        <taxon>Halobacteria</taxon>
        <taxon>Halobacteriales</taxon>
        <taxon>Haloferacaceae</taxon>
        <taxon>Haloprofundus</taxon>
    </lineage>
</organism>
<evidence type="ECO:0000313" key="2">
    <source>
        <dbReference type="Proteomes" id="UP000054387"/>
    </source>
</evidence>
<name>A0A0W1R6P3_9EURY</name>
<proteinExistence type="predicted"/>
<evidence type="ECO:0000313" key="1">
    <source>
        <dbReference type="EMBL" id="KTG09017.1"/>
    </source>
</evidence>
<sequence>MFTIVEQNAIALTIWSIGIHDNILTRLNRANLRDVIVGPLECECTIWDVYTVFDANRVVRIICEDNCPSRK</sequence>
<reference evidence="1 2" key="1">
    <citation type="submission" date="2015-12" db="EMBL/GenBank/DDBJ databases">
        <title>Haloprofundus marisrubri gen. nov., sp. nov., an extremely halophilic archaeon isolated from the Discovery deep brine-seawater interface in the Red Sea.</title>
        <authorList>
            <person name="Zhang G."/>
            <person name="Stingl U."/>
            <person name="Rashid M."/>
        </authorList>
    </citation>
    <scope>NUCLEOTIDE SEQUENCE [LARGE SCALE GENOMIC DNA]</scope>
    <source>
        <strain evidence="1 2">SB9</strain>
    </source>
</reference>
<dbReference type="EMBL" id="LOPU01000029">
    <property type="protein sequence ID" value="KTG09017.1"/>
    <property type="molecule type" value="Genomic_DNA"/>
</dbReference>
<protein>
    <submittedName>
        <fullName evidence="1">Uncharacterized protein</fullName>
    </submittedName>
</protein>
<keyword evidence="2" id="KW-1185">Reference proteome</keyword>
<comment type="caution">
    <text evidence="1">The sequence shown here is derived from an EMBL/GenBank/DDBJ whole genome shotgun (WGS) entry which is preliminary data.</text>
</comment>
<dbReference type="AlphaFoldDB" id="A0A0W1R6P3"/>
<gene>
    <name evidence="1" type="ORF">AUR64_14540</name>
</gene>